<protein>
    <submittedName>
        <fullName evidence="6">ESX secretion-associated protein EspG</fullName>
    </submittedName>
</protein>
<evidence type="ECO:0000256" key="1">
    <source>
        <dbReference type="ARBA" id="ARBA00004496"/>
    </source>
</evidence>
<gene>
    <name evidence="6" type="ORF">J7S33_07755</name>
    <name evidence="5" type="ORF">JOE68_001492</name>
</gene>
<proteinExistence type="inferred from homology"/>
<dbReference type="Proteomes" id="UP000671828">
    <property type="component" value="Chromosome"/>
</dbReference>
<dbReference type="EMBL" id="CP072788">
    <property type="protein sequence ID" value="QTR04715.1"/>
    <property type="molecule type" value="Genomic_DNA"/>
</dbReference>
<keyword evidence="8" id="KW-1185">Reference proteome</keyword>
<dbReference type="InterPro" id="IPR025734">
    <property type="entry name" value="EspG"/>
</dbReference>
<evidence type="ECO:0000256" key="3">
    <source>
        <dbReference type="ARBA" id="ARBA00022490"/>
    </source>
</evidence>
<dbReference type="AlphaFoldDB" id="A0A8T8I1J0"/>
<dbReference type="Proteomes" id="UP001195724">
    <property type="component" value="Unassembled WGS sequence"/>
</dbReference>
<sequence length="262" mass="28207">MRSALSRLEFDLCWDHLKLGEYPTILSIPSHGATLDERRALFDGAWRALAARGLVERGALDARLAGWLELLARPDREVDARLRPTDGPRTRAVAAARRGRAVLAVLAVLTAENLVLEPIHETMLADAVVSLLPPHQAPRSRSISLPAADLERAAAAAGESASRLEVALRDTGLPRPDAQKVASVLGGVVRMGQFGTAVRPARNGVPGSRRRGAYAVSFYDTAEGRWQFTRRPSGDGREWSTLSPADHGRLVHAVSELLAATG</sequence>
<keyword evidence="4" id="KW-0143">Chaperone</keyword>
<evidence type="ECO:0000256" key="4">
    <source>
        <dbReference type="ARBA" id="ARBA00023186"/>
    </source>
</evidence>
<evidence type="ECO:0000313" key="5">
    <source>
        <dbReference type="EMBL" id="MBM7810627.1"/>
    </source>
</evidence>
<comment type="similarity">
    <text evidence="2">Belongs to the EspG family.</text>
</comment>
<accession>A0A8T8I1J0</accession>
<evidence type="ECO:0000313" key="6">
    <source>
        <dbReference type="EMBL" id="QTR04715.1"/>
    </source>
</evidence>
<dbReference type="EMBL" id="JAFBCL010000001">
    <property type="protein sequence ID" value="MBM7810627.1"/>
    <property type="molecule type" value="Genomic_DNA"/>
</dbReference>
<evidence type="ECO:0000313" key="7">
    <source>
        <dbReference type="Proteomes" id="UP000671828"/>
    </source>
</evidence>
<reference evidence="6" key="2">
    <citation type="submission" date="2021-04" db="EMBL/GenBank/DDBJ databases">
        <title>Saccharothrix algeriensis WGS.</title>
        <authorList>
            <person name="Stuskova K."/>
            <person name="Hakalova E."/>
            <person name="Tebbal A.B."/>
            <person name="Eichmeier A."/>
        </authorList>
    </citation>
    <scope>NUCLEOTIDE SEQUENCE</scope>
    <source>
        <strain evidence="6">NRRL B-24137</strain>
    </source>
</reference>
<organism evidence="6 7">
    <name type="scientific">Saccharothrix algeriensis</name>
    <dbReference type="NCBI Taxonomy" id="173560"/>
    <lineage>
        <taxon>Bacteria</taxon>
        <taxon>Bacillati</taxon>
        <taxon>Actinomycetota</taxon>
        <taxon>Actinomycetes</taxon>
        <taxon>Pseudonocardiales</taxon>
        <taxon>Pseudonocardiaceae</taxon>
        <taxon>Saccharothrix</taxon>
    </lineage>
</organism>
<reference evidence="5 8" key="1">
    <citation type="submission" date="2021-01" db="EMBL/GenBank/DDBJ databases">
        <title>Sequencing the genomes of 1000 actinobacteria strains.</title>
        <authorList>
            <person name="Klenk H.-P."/>
        </authorList>
    </citation>
    <scope>NUCLEOTIDE SEQUENCE [LARGE SCALE GENOMIC DNA]</scope>
    <source>
        <strain evidence="5 8">DSM 44581</strain>
    </source>
</reference>
<dbReference type="Pfam" id="PF14011">
    <property type="entry name" value="ESX-1_EspG"/>
    <property type="match status" value="1"/>
</dbReference>
<dbReference type="RefSeq" id="WP_204841572.1">
    <property type="nucleotide sequence ID" value="NZ_JAFBCL010000001.1"/>
</dbReference>
<keyword evidence="3" id="KW-0963">Cytoplasm</keyword>
<comment type="subcellular location">
    <subcellularLocation>
        <location evidence="1">Cytoplasm</location>
    </subcellularLocation>
</comment>
<evidence type="ECO:0000256" key="2">
    <source>
        <dbReference type="ARBA" id="ARBA00006411"/>
    </source>
</evidence>
<name>A0A8T8I1J0_9PSEU</name>
<evidence type="ECO:0000313" key="8">
    <source>
        <dbReference type="Proteomes" id="UP001195724"/>
    </source>
</evidence>